<keyword evidence="3" id="KW-1185">Reference proteome</keyword>
<dbReference type="Gene3D" id="1.10.167.10">
    <property type="entry name" value="Regulator of G-protein Signalling 4, domain 2"/>
    <property type="match status" value="1"/>
</dbReference>
<sequence>MFASSPSSETLPIHARYIYLTYVADGAPLQVNLRKDVCQNVPWPLPSDLLVERSMFDEAQDYIYTLLKGHSFAMFTENDLYKQFMKVKNEGKEPMGTLNRTFRGMVRIFL</sequence>
<dbReference type="OrthoDB" id="196547at2759"/>
<evidence type="ECO:0000313" key="3">
    <source>
        <dbReference type="Proteomes" id="UP000673691"/>
    </source>
</evidence>
<feature type="domain" description="RGS" evidence="1">
    <location>
        <begin position="1"/>
        <end position="85"/>
    </location>
</feature>
<dbReference type="PRINTS" id="PR01301">
    <property type="entry name" value="RGSPROTEIN"/>
</dbReference>
<reference evidence="2 3" key="1">
    <citation type="journal article" name="Sci. Rep.">
        <title>Genome-scale phylogenetic analyses confirm Olpidium as the closest living zoosporic fungus to the non-flagellated, terrestrial fungi.</title>
        <authorList>
            <person name="Chang Y."/>
            <person name="Rochon D."/>
            <person name="Sekimoto S."/>
            <person name="Wang Y."/>
            <person name="Chovatia M."/>
            <person name="Sandor L."/>
            <person name="Salamov A."/>
            <person name="Grigoriev I.V."/>
            <person name="Stajich J.E."/>
            <person name="Spatafora J.W."/>
        </authorList>
    </citation>
    <scope>NUCLEOTIDE SEQUENCE [LARGE SCALE GENOMIC DNA]</scope>
    <source>
        <strain evidence="2">S191</strain>
    </source>
</reference>
<proteinExistence type="predicted"/>
<dbReference type="Proteomes" id="UP000673691">
    <property type="component" value="Unassembled WGS sequence"/>
</dbReference>
<dbReference type="PANTHER" id="PTHR10845:SF192">
    <property type="entry name" value="DOUBLE HIT, ISOFORM B"/>
    <property type="match status" value="1"/>
</dbReference>
<accession>A0A8H8DHR1</accession>
<gene>
    <name evidence="2" type="ORF">BJ554DRAFT_1000</name>
</gene>
<name>A0A8H8DHR1_9FUNG</name>
<protein>
    <recommendedName>
        <fullName evidence="1">RGS domain-containing protein</fullName>
    </recommendedName>
</protein>
<dbReference type="AlphaFoldDB" id="A0A8H8DHR1"/>
<comment type="caution">
    <text evidence="2">The sequence shown here is derived from an EMBL/GenBank/DDBJ whole genome shotgun (WGS) entry which is preliminary data.</text>
</comment>
<dbReference type="PROSITE" id="PS50132">
    <property type="entry name" value="RGS"/>
    <property type="match status" value="1"/>
</dbReference>
<dbReference type="InterPro" id="IPR016137">
    <property type="entry name" value="RGS"/>
</dbReference>
<dbReference type="InterPro" id="IPR044926">
    <property type="entry name" value="RGS_subdomain_2"/>
</dbReference>
<dbReference type="InterPro" id="IPR036305">
    <property type="entry name" value="RGS_sf"/>
</dbReference>
<dbReference type="Pfam" id="PF00615">
    <property type="entry name" value="RGS"/>
    <property type="match status" value="1"/>
</dbReference>
<organism evidence="2 3">
    <name type="scientific">Olpidium bornovanus</name>
    <dbReference type="NCBI Taxonomy" id="278681"/>
    <lineage>
        <taxon>Eukaryota</taxon>
        <taxon>Fungi</taxon>
        <taxon>Fungi incertae sedis</taxon>
        <taxon>Olpidiomycota</taxon>
        <taxon>Olpidiomycotina</taxon>
        <taxon>Olpidiomycetes</taxon>
        <taxon>Olpidiales</taxon>
        <taxon>Olpidiaceae</taxon>
        <taxon>Olpidium</taxon>
    </lineage>
</organism>
<evidence type="ECO:0000313" key="2">
    <source>
        <dbReference type="EMBL" id="KAG5458723.1"/>
    </source>
</evidence>
<evidence type="ECO:0000259" key="1">
    <source>
        <dbReference type="PROSITE" id="PS50132"/>
    </source>
</evidence>
<dbReference type="SUPFAM" id="SSF48097">
    <property type="entry name" value="Regulator of G-protein signaling, RGS"/>
    <property type="match status" value="1"/>
</dbReference>
<dbReference type="EMBL" id="JAEFCI010008031">
    <property type="protein sequence ID" value="KAG5458723.1"/>
    <property type="molecule type" value="Genomic_DNA"/>
</dbReference>
<dbReference type="PANTHER" id="PTHR10845">
    <property type="entry name" value="REGULATOR OF G PROTEIN SIGNALING"/>
    <property type="match status" value="1"/>
</dbReference>